<gene>
    <name evidence="2" type="ORF">J8273_7015</name>
</gene>
<accession>A0A8J6B618</accession>
<evidence type="ECO:0000259" key="1">
    <source>
        <dbReference type="Pfam" id="PF00134"/>
    </source>
</evidence>
<dbReference type="Gene3D" id="1.10.472.10">
    <property type="entry name" value="Cyclin-like"/>
    <property type="match status" value="2"/>
</dbReference>
<dbReference type="InterPro" id="IPR043198">
    <property type="entry name" value="Cyclin/Ssn8"/>
</dbReference>
<keyword evidence="3" id="KW-1185">Reference proteome</keyword>
<dbReference type="EMBL" id="JAHDYR010000062">
    <property type="protein sequence ID" value="KAG9390762.1"/>
    <property type="molecule type" value="Genomic_DNA"/>
</dbReference>
<dbReference type="GO" id="GO:0016538">
    <property type="term" value="F:cyclin-dependent protein serine/threonine kinase regulator activity"/>
    <property type="evidence" value="ECO:0007669"/>
    <property type="project" value="InterPro"/>
</dbReference>
<dbReference type="Proteomes" id="UP000717585">
    <property type="component" value="Unassembled WGS sequence"/>
</dbReference>
<dbReference type="SUPFAM" id="SSF47954">
    <property type="entry name" value="Cyclin-like"/>
    <property type="match status" value="2"/>
</dbReference>
<dbReference type="InterPro" id="IPR006671">
    <property type="entry name" value="Cyclin_N"/>
</dbReference>
<feature type="domain" description="Cyclin N-terminal" evidence="1">
    <location>
        <begin position="86"/>
        <end position="172"/>
    </location>
</feature>
<comment type="caution">
    <text evidence="2">The sequence shown here is derived from an EMBL/GenBank/DDBJ whole genome shotgun (WGS) entry which is preliminary data.</text>
</comment>
<protein>
    <submittedName>
        <fullName evidence="2">Cyclin H, CCNH</fullName>
    </submittedName>
</protein>
<dbReference type="OrthoDB" id="10266018at2759"/>
<evidence type="ECO:0000313" key="2">
    <source>
        <dbReference type="EMBL" id="KAG9390762.1"/>
    </source>
</evidence>
<reference evidence="2" key="1">
    <citation type="submission" date="2021-05" db="EMBL/GenBank/DDBJ databases">
        <title>A free-living protist that lacks canonical eukaryotic 1 DNA replication and segregation systems.</title>
        <authorList>
            <person name="Salas-Leiva D.E."/>
            <person name="Tromer E.C."/>
            <person name="Curtis B.A."/>
            <person name="Jerlstrom-Hultqvist J."/>
            <person name="Kolisko M."/>
            <person name="Yi Z."/>
            <person name="Salas-Leiva J.S."/>
            <person name="Gallot-Lavallee L."/>
            <person name="Kops G.J.P.L."/>
            <person name="Archibald J.M."/>
            <person name="Simpson A.G.B."/>
            <person name="Roger A.J."/>
        </authorList>
    </citation>
    <scope>NUCLEOTIDE SEQUENCE</scope>
    <source>
        <strain evidence="2">BICM</strain>
    </source>
</reference>
<sequence length="289" mass="31885">MPPFGLFKESSHKAEWQLTAEEIRNRRTAAWQKHVDAGVSYEEQLAMVVACEKHARGVFMHFIERVIAGYANSSRRLVRTRDAEELRDVNVQTMVLFIKRYFLEVSPCDVAPNLIAATCMILACKSGEFANQPQFREAHAAVLKDISRAFGQSPQTAIDMELDVLTHLKFKLHAHHPDALVPRLIARLGSTKPEGLAGIEESGKQKEVLGAARKRLIDLQHTDATLMYSPGVIACACVILGVTDVYTPTDDISSTVLSALGQYSAAGPVNETVGMIRLGTATCGLWWPR</sequence>
<dbReference type="PANTHER" id="PTHR10026">
    <property type="entry name" value="CYCLIN"/>
    <property type="match status" value="1"/>
</dbReference>
<name>A0A8J6B618_9EUKA</name>
<organism evidence="2 3">
    <name type="scientific">Carpediemonas membranifera</name>
    <dbReference type="NCBI Taxonomy" id="201153"/>
    <lineage>
        <taxon>Eukaryota</taxon>
        <taxon>Metamonada</taxon>
        <taxon>Carpediemonas-like organisms</taxon>
        <taxon>Carpediemonas</taxon>
    </lineage>
</organism>
<dbReference type="GO" id="GO:0006357">
    <property type="term" value="P:regulation of transcription by RNA polymerase II"/>
    <property type="evidence" value="ECO:0007669"/>
    <property type="project" value="InterPro"/>
</dbReference>
<dbReference type="Pfam" id="PF00134">
    <property type="entry name" value="Cyclin_N"/>
    <property type="match status" value="1"/>
</dbReference>
<evidence type="ECO:0000313" key="3">
    <source>
        <dbReference type="Proteomes" id="UP000717585"/>
    </source>
</evidence>
<dbReference type="InterPro" id="IPR036915">
    <property type="entry name" value="Cyclin-like_sf"/>
</dbReference>
<proteinExistence type="predicted"/>
<dbReference type="AlphaFoldDB" id="A0A8J6B618"/>